<evidence type="ECO:0000256" key="1">
    <source>
        <dbReference type="ARBA" id="ARBA00000829"/>
    </source>
</evidence>
<dbReference type="GO" id="GO:0005576">
    <property type="term" value="C:extracellular region"/>
    <property type="evidence" value="ECO:0007669"/>
    <property type="project" value="UniProtKB-SubCell"/>
</dbReference>
<name>A0A7D5KI36_9EURY</name>
<sequence length="845" mass="96022">MRVESLNGSWEFRESDADRWLEASVPGGVYTDLRNADEIPDPYDADNELDLQWIGESDWVYRRSVILDDAFLDEDCIRLQCAGLDTVATIRINGEIVGEVANMHRKYEFDVSDALMPGKNQVEITFHSPVKYSTRYSESHDYPVPTLRYPNDQPGRNFIRKAQCHYGWDWGPCLPTVGIWRDIELLAYSEARIEYTKTRQDHRSDGVGLDVTVGIDAPTDGKLVLAAEVADVTVREVISVAEGDNEVTVRLDVFDPDLWWPNGYGDQPLYDLTVIVDTETESVPSDTDKETANRSVKSADTPVPPDPVHEVTTRIGFRDLELVRESDQDGTGESFTFEVNGTPVFAKGANWIPADALYGRVNRERYESLLDSAVDANMNMIRVWGGGYYERDSFYEACDERGLLVWQDFMFACALYPSDEKYLDSVEAEVRYQVRRLADHPSIALWCGNNEVEMGLQSWFNEVDELDQLTDDFETLFYDVIGNAVTEEDETRTYWPGSPSSGFGMKDPHQTNTGDLHYWDVWHDGADFEEYETVEPRFVSEFGYQSFPSVDVLSSVLPADELNPTAPLMEHHQRNERGNRTILQRMAASFRIPFSFSDFVYLSQIQQGLAMKIAVEHWRRSKPYCMGTLYWQLNDLWPCASWSSIEYGGDWKALQHIARRIYAPVLLSTTATDDGDDVDVWLTNDEPEPLEGIVTVEAYTFDGELVCEVDEQVSIAALDSVSVATVDVDRMGGDVPVEDLFLRVTFDGTDETYPVFEFFEEYKHLELPEPILDIAVDGNEVTVSTDAVALFVELDVSVDGRFSDNYFHLAADEERTVAFDTDRDPDDTEHRLAEELSVNHLRATY</sequence>
<feature type="domain" description="Glycoside hydrolase family 2 immunoglobulin-like beta-sandwich" evidence="17">
    <location>
        <begin position="192"/>
        <end position="281"/>
    </location>
</feature>
<evidence type="ECO:0000259" key="17">
    <source>
        <dbReference type="Pfam" id="PF00703"/>
    </source>
</evidence>
<keyword evidence="8" id="KW-0732">Signal</keyword>
<keyword evidence="7" id="KW-0964">Secreted</keyword>
<evidence type="ECO:0000313" key="22">
    <source>
        <dbReference type="Proteomes" id="UP000509241"/>
    </source>
</evidence>
<evidence type="ECO:0000256" key="4">
    <source>
        <dbReference type="ARBA" id="ARBA00004740"/>
    </source>
</evidence>
<dbReference type="Gene3D" id="3.20.20.80">
    <property type="entry name" value="Glycosidases"/>
    <property type="match status" value="1"/>
</dbReference>
<evidence type="ECO:0000256" key="9">
    <source>
        <dbReference type="ARBA" id="ARBA00022801"/>
    </source>
</evidence>
<dbReference type="AlphaFoldDB" id="A0A7D5KI36"/>
<evidence type="ECO:0000256" key="13">
    <source>
        <dbReference type="ARBA" id="ARBA00038429"/>
    </source>
</evidence>
<evidence type="ECO:0000256" key="7">
    <source>
        <dbReference type="ARBA" id="ARBA00022525"/>
    </source>
</evidence>
<dbReference type="FunFam" id="3.20.20.80:FF:000050">
    <property type="entry name" value="Beta-mannosidase B"/>
    <property type="match status" value="1"/>
</dbReference>
<evidence type="ECO:0000313" key="21">
    <source>
        <dbReference type="EMBL" id="QLG48099.1"/>
    </source>
</evidence>
<dbReference type="InterPro" id="IPR041625">
    <property type="entry name" value="Beta-mannosidase_Ig"/>
</dbReference>
<keyword evidence="12" id="KW-0326">Glycosidase</keyword>
<accession>A0A7D5KI36</accession>
<dbReference type="SUPFAM" id="SSF49303">
    <property type="entry name" value="beta-Galactosidase/glucuronidase domain"/>
    <property type="match status" value="3"/>
</dbReference>
<keyword evidence="9 21" id="KW-0378">Hydrolase</keyword>
<dbReference type="Pfam" id="PF22666">
    <property type="entry name" value="Glyco_hydro_2_N2"/>
    <property type="match status" value="1"/>
</dbReference>
<dbReference type="RefSeq" id="WP_179259840.1">
    <property type="nucleotide sequence ID" value="NZ_CP058601.1"/>
</dbReference>
<evidence type="ECO:0000256" key="8">
    <source>
        <dbReference type="ARBA" id="ARBA00022729"/>
    </source>
</evidence>
<keyword evidence="11" id="KW-0458">Lysosome</keyword>
<evidence type="ECO:0000259" key="18">
    <source>
        <dbReference type="Pfam" id="PF17753"/>
    </source>
</evidence>
<evidence type="ECO:0000256" key="3">
    <source>
        <dbReference type="ARBA" id="ARBA00004613"/>
    </source>
</evidence>
<dbReference type="SUPFAM" id="SSF49785">
    <property type="entry name" value="Galactose-binding domain-like"/>
    <property type="match status" value="1"/>
</dbReference>
<gene>
    <name evidence="21" type="ORF">HYG82_04175</name>
</gene>
<dbReference type="InterPro" id="IPR006102">
    <property type="entry name" value="Ig-like_GH2"/>
</dbReference>
<proteinExistence type="inferred from homology"/>
<dbReference type="InterPro" id="IPR041447">
    <property type="entry name" value="Mannosidase_ig"/>
</dbReference>
<dbReference type="InterPro" id="IPR054593">
    <property type="entry name" value="Beta-mannosidase-like_N2"/>
</dbReference>
<evidence type="ECO:0000256" key="14">
    <source>
        <dbReference type="ARBA" id="ARBA00041069"/>
    </source>
</evidence>
<dbReference type="InterPro" id="IPR050887">
    <property type="entry name" value="Beta-mannosidase_GH2"/>
</dbReference>
<dbReference type="Gene3D" id="2.60.120.260">
    <property type="entry name" value="Galactose-binding domain-like"/>
    <property type="match status" value="1"/>
</dbReference>
<dbReference type="PANTHER" id="PTHR43730">
    <property type="entry name" value="BETA-MANNOSIDASE"/>
    <property type="match status" value="1"/>
</dbReference>
<dbReference type="Pfam" id="PF17786">
    <property type="entry name" value="Mannosidase_ig"/>
    <property type="match status" value="1"/>
</dbReference>
<dbReference type="GO" id="GO:0006516">
    <property type="term" value="P:glycoprotein catabolic process"/>
    <property type="evidence" value="ECO:0007669"/>
    <property type="project" value="TreeGrafter"/>
</dbReference>
<dbReference type="KEGG" id="haly:HYG82_04175"/>
<dbReference type="InterPro" id="IPR017853">
    <property type="entry name" value="GH"/>
</dbReference>
<dbReference type="EMBL" id="CP058601">
    <property type="protein sequence ID" value="QLG48099.1"/>
    <property type="molecule type" value="Genomic_DNA"/>
</dbReference>
<comment type="similarity">
    <text evidence="13">Belongs to the glycosyl hydrolase 2 family. Beta-mannosidase B subfamily.</text>
</comment>
<organism evidence="21 22">
    <name type="scientific">Natrinema halophilum</name>
    <dbReference type="NCBI Taxonomy" id="1699371"/>
    <lineage>
        <taxon>Archaea</taxon>
        <taxon>Methanobacteriati</taxon>
        <taxon>Methanobacteriota</taxon>
        <taxon>Stenosarchaea group</taxon>
        <taxon>Halobacteria</taxon>
        <taxon>Halobacteriales</taxon>
        <taxon>Natrialbaceae</taxon>
        <taxon>Natrinema</taxon>
    </lineage>
</organism>
<comment type="pathway">
    <text evidence="4">Glycan metabolism; N-glycan degradation.</text>
</comment>
<evidence type="ECO:0000259" key="20">
    <source>
        <dbReference type="Pfam" id="PF22666"/>
    </source>
</evidence>
<dbReference type="InterPro" id="IPR013783">
    <property type="entry name" value="Ig-like_fold"/>
</dbReference>
<comment type="subcellular location">
    <subcellularLocation>
        <location evidence="2">Lysosome</location>
    </subcellularLocation>
    <subcellularLocation>
        <location evidence="3">Secreted</location>
    </subcellularLocation>
</comment>
<feature type="domain" description="Mannosidase Ig/CBM-like" evidence="19">
    <location>
        <begin position="677"/>
        <end position="764"/>
    </location>
</feature>
<keyword evidence="22" id="KW-1185">Reference proteome</keyword>
<dbReference type="InterPro" id="IPR008979">
    <property type="entry name" value="Galactose-bd-like_sf"/>
</dbReference>
<protein>
    <recommendedName>
        <fullName evidence="14">Beta-mannosidase B</fullName>
        <ecNumber evidence="6">3.2.1.25</ecNumber>
    </recommendedName>
    <alternativeName>
        <fullName evidence="15">Mannanase B</fullName>
    </alternativeName>
</protein>
<dbReference type="Pfam" id="PF17753">
    <property type="entry name" value="Ig_mannosidase"/>
    <property type="match status" value="1"/>
</dbReference>
<comment type="subunit">
    <text evidence="5">Homodimer.</text>
</comment>
<dbReference type="OrthoDB" id="38162at2157"/>
<evidence type="ECO:0000259" key="19">
    <source>
        <dbReference type="Pfam" id="PF17786"/>
    </source>
</evidence>
<feature type="region of interest" description="Disordered" evidence="16">
    <location>
        <begin position="281"/>
        <end position="310"/>
    </location>
</feature>
<evidence type="ECO:0000256" key="16">
    <source>
        <dbReference type="SAM" id="MobiDB-lite"/>
    </source>
</evidence>
<dbReference type="GeneID" id="56032460"/>
<dbReference type="EC" id="3.2.1.25" evidence="6"/>
<evidence type="ECO:0000256" key="11">
    <source>
        <dbReference type="ARBA" id="ARBA00023228"/>
    </source>
</evidence>
<evidence type="ECO:0000256" key="6">
    <source>
        <dbReference type="ARBA" id="ARBA00012754"/>
    </source>
</evidence>
<dbReference type="PANTHER" id="PTHR43730:SF1">
    <property type="entry name" value="BETA-MANNOSIDASE"/>
    <property type="match status" value="1"/>
</dbReference>
<evidence type="ECO:0000256" key="10">
    <source>
        <dbReference type="ARBA" id="ARBA00023180"/>
    </source>
</evidence>
<dbReference type="Pfam" id="PF00703">
    <property type="entry name" value="Glyco_hydro_2"/>
    <property type="match status" value="1"/>
</dbReference>
<dbReference type="GO" id="GO:0004567">
    <property type="term" value="F:beta-mannosidase activity"/>
    <property type="evidence" value="ECO:0007669"/>
    <property type="project" value="UniProtKB-EC"/>
</dbReference>
<keyword evidence="10" id="KW-0325">Glycoprotein</keyword>
<evidence type="ECO:0000256" key="2">
    <source>
        <dbReference type="ARBA" id="ARBA00004371"/>
    </source>
</evidence>
<dbReference type="FunFam" id="2.60.120.260:FF:000060">
    <property type="entry name" value="Probable beta-mannosidase"/>
    <property type="match status" value="1"/>
</dbReference>
<dbReference type="Gene3D" id="2.60.40.10">
    <property type="entry name" value="Immunoglobulins"/>
    <property type="match status" value="3"/>
</dbReference>
<comment type="catalytic activity">
    <reaction evidence="1">
        <text>Hydrolysis of terminal, non-reducing beta-D-mannose residues in beta-D-mannosides.</text>
        <dbReference type="EC" id="3.2.1.25"/>
    </reaction>
</comment>
<reference evidence="21 22" key="1">
    <citation type="submission" date="2020-07" db="EMBL/GenBank/DDBJ databases">
        <authorList>
            <person name="Cui H."/>
        </authorList>
    </citation>
    <scope>NUCLEOTIDE SEQUENCE [LARGE SCALE GENOMIC DNA]</scope>
    <source>
        <strain evidence="21 22">YPL8</strain>
    </source>
</reference>
<feature type="domain" description="Beta-mannosidase Ig-fold" evidence="18">
    <location>
        <begin position="776"/>
        <end position="843"/>
    </location>
</feature>
<dbReference type="SUPFAM" id="SSF51445">
    <property type="entry name" value="(Trans)glycosidases"/>
    <property type="match status" value="1"/>
</dbReference>
<evidence type="ECO:0000256" key="15">
    <source>
        <dbReference type="ARBA" id="ARBA00041614"/>
    </source>
</evidence>
<dbReference type="GO" id="GO:0005764">
    <property type="term" value="C:lysosome"/>
    <property type="evidence" value="ECO:0007669"/>
    <property type="project" value="UniProtKB-SubCell"/>
</dbReference>
<dbReference type="Proteomes" id="UP000509241">
    <property type="component" value="Chromosome"/>
</dbReference>
<feature type="domain" description="Beta-mannosidase-like galactose-binding" evidence="20">
    <location>
        <begin position="10"/>
        <end position="181"/>
    </location>
</feature>
<dbReference type="GO" id="GO:0005975">
    <property type="term" value="P:carbohydrate metabolic process"/>
    <property type="evidence" value="ECO:0007669"/>
    <property type="project" value="InterPro"/>
</dbReference>
<evidence type="ECO:0000256" key="12">
    <source>
        <dbReference type="ARBA" id="ARBA00023295"/>
    </source>
</evidence>
<evidence type="ECO:0000256" key="5">
    <source>
        <dbReference type="ARBA" id="ARBA00011738"/>
    </source>
</evidence>
<dbReference type="InterPro" id="IPR036156">
    <property type="entry name" value="Beta-gal/glucu_dom_sf"/>
</dbReference>